<dbReference type="Gene3D" id="3.40.50.450">
    <property type="match status" value="1"/>
</dbReference>
<dbReference type="GO" id="GO:0005945">
    <property type="term" value="C:6-phosphofructokinase complex"/>
    <property type="evidence" value="ECO:0007669"/>
    <property type="project" value="TreeGrafter"/>
</dbReference>
<evidence type="ECO:0000256" key="6">
    <source>
        <dbReference type="ARBA" id="ARBA00022679"/>
    </source>
</evidence>
<gene>
    <name evidence="12" type="ORF">S01H1_71307</name>
</gene>
<dbReference type="PRINTS" id="PR00476">
    <property type="entry name" value="PHFRCTKINASE"/>
</dbReference>
<dbReference type="GO" id="GO:0061621">
    <property type="term" value="P:canonical glycolysis"/>
    <property type="evidence" value="ECO:0007669"/>
    <property type="project" value="TreeGrafter"/>
</dbReference>
<keyword evidence="6" id="KW-0808">Transferase</keyword>
<name>X0XYC5_9ZZZZ</name>
<feature type="domain" description="Phosphofructokinase" evidence="11">
    <location>
        <begin position="1"/>
        <end position="194"/>
    </location>
</feature>
<evidence type="ECO:0000256" key="2">
    <source>
        <dbReference type="ARBA" id="ARBA00004496"/>
    </source>
</evidence>
<comment type="caution">
    <text evidence="12">The sequence shown here is derived from an EMBL/GenBank/DDBJ whole genome shotgun (WGS) entry which is preliminary data.</text>
</comment>
<dbReference type="GO" id="GO:0005524">
    <property type="term" value="F:ATP binding"/>
    <property type="evidence" value="ECO:0007669"/>
    <property type="project" value="TreeGrafter"/>
</dbReference>
<keyword evidence="7" id="KW-0479">Metal-binding</keyword>
<dbReference type="FunFam" id="3.40.50.460:FF:000002">
    <property type="entry name" value="ATP-dependent 6-phosphofructokinase"/>
    <property type="match status" value="1"/>
</dbReference>
<comment type="cofactor">
    <cofactor evidence="1">
        <name>Mg(2+)</name>
        <dbReference type="ChEBI" id="CHEBI:18420"/>
    </cofactor>
</comment>
<dbReference type="GO" id="GO:0048029">
    <property type="term" value="F:monosaccharide binding"/>
    <property type="evidence" value="ECO:0007669"/>
    <property type="project" value="TreeGrafter"/>
</dbReference>
<organism evidence="12">
    <name type="scientific">marine sediment metagenome</name>
    <dbReference type="NCBI Taxonomy" id="412755"/>
    <lineage>
        <taxon>unclassified sequences</taxon>
        <taxon>metagenomes</taxon>
        <taxon>ecological metagenomes</taxon>
    </lineage>
</organism>
<keyword evidence="5" id="KW-0963">Cytoplasm</keyword>
<evidence type="ECO:0000256" key="4">
    <source>
        <dbReference type="ARBA" id="ARBA00012055"/>
    </source>
</evidence>
<dbReference type="GO" id="GO:0070095">
    <property type="term" value="F:fructose-6-phosphate binding"/>
    <property type="evidence" value="ECO:0007669"/>
    <property type="project" value="TreeGrafter"/>
</dbReference>
<evidence type="ECO:0000259" key="11">
    <source>
        <dbReference type="Pfam" id="PF00365"/>
    </source>
</evidence>
<dbReference type="GO" id="GO:0003872">
    <property type="term" value="F:6-phosphofructokinase activity"/>
    <property type="evidence" value="ECO:0007669"/>
    <property type="project" value="UniProtKB-EC"/>
</dbReference>
<evidence type="ECO:0000256" key="7">
    <source>
        <dbReference type="ARBA" id="ARBA00022723"/>
    </source>
</evidence>
<dbReference type="GO" id="GO:0046872">
    <property type="term" value="F:metal ion binding"/>
    <property type="evidence" value="ECO:0007669"/>
    <property type="project" value="UniProtKB-KW"/>
</dbReference>
<dbReference type="AlphaFoldDB" id="X0XYC5"/>
<dbReference type="PROSITE" id="PS00433">
    <property type="entry name" value="PHOSPHOFRUCTOKINASE"/>
    <property type="match status" value="1"/>
</dbReference>
<dbReference type="Gene3D" id="3.40.50.460">
    <property type="entry name" value="Phosphofructokinase domain"/>
    <property type="match status" value="1"/>
</dbReference>
<keyword evidence="8" id="KW-0418">Kinase</keyword>
<dbReference type="GO" id="GO:0042802">
    <property type="term" value="F:identical protein binding"/>
    <property type="evidence" value="ECO:0007669"/>
    <property type="project" value="TreeGrafter"/>
</dbReference>
<dbReference type="GO" id="GO:0016208">
    <property type="term" value="F:AMP binding"/>
    <property type="evidence" value="ECO:0007669"/>
    <property type="project" value="TreeGrafter"/>
</dbReference>
<proteinExistence type="predicted"/>
<evidence type="ECO:0000256" key="9">
    <source>
        <dbReference type="ARBA" id="ARBA00022842"/>
    </source>
</evidence>
<dbReference type="NCBIfam" id="NF002872">
    <property type="entry name" value="PRK03202.1"/>
    <property type="match status" value="1"/>
</dbReference>
<dbReference type="EMBL" id="BARS01047476">
    <property type="protein sequence ID" value="GAG40192.1"/>
    <property type="molecule type" value="Genomic_DNA"/>
</dbReference>
<protein>
    <recommendedName>
        <fullName evidence="4">6-phosphofructokinase</fullName>
        <ecNumber evidence="4">2.7.1.11</ecNumber>
    </recommendedName>
</protein>
<dbReference type="UniPathway" id="UPA00109">
    <property type="reaction ID" value="UER00182"/>
</dbReference>
<dbReference type="InterPro" id="IPR035966">
    <property type="entry name" value="PKF_sf"/>
</dbReference>
<feature type="non-terminal residue" evidence="12">
    <location>
        <position position="244"/>
    </location>
</feature>
<sequence length="244" mass="25722">GTMSGAAQLTEVGIPCVGVPKTIDNDLMHTEVTFGFQTAVQIATEALDRIHTTASSHHRVMVLETMGRNAGWLALHAGLASGADVIVIPEIPFDIDKVCQHCTERSRYGKAFTIIAVSEGAKPVDGDLVVDRIVHDSPDPVRLGGIGAVVAEQIAQRTHLETRATILGHVQRGGTPCSYDRVLATILGHAALELAASGQTNRMVAMQKGRIVSVPLADVANKQRLVPLDSPLIGAARAVGTCFG</sequence>
<evidence type="ECO:0000256" key="10">
    <source>
        <dbReference type="ARBA" id="ARBA00023152"/>
    </source>
</evidence>
<dbReference type="PANTHER" id="PTHR13697:SF52">
    <property type="entry name" value="ATP-DEPENDENT 6-PHOSPHOFRUCTOKINASE 3"/>
    <property type="match status" value="1"/>
</dbReference>
<dbReference type="InterPro" id="IPR022953">
    <property type="entry name" value="ATP_PFK"/>
</dbReference>
<dbReference type="PANTHER" id="PTHR13697">
    <property type="entry name" value="PHOSPHOFRUCTOKINASE"/>
    <property type="match status" value="1"/>
</dbReference>
<dbReference type="InterPro" id="IPR000023">
    <property type="entry name" value="Phosphofructokinase_dom"/>
</dbReference>
<dbReference type="InterPro" id="IPR015912">
    <property type="entry name" value="Phosphofructokinase_CS"/>
</dbReference>
<evidence type="ECO:0000256" key="5">
    <source>
        <dbReference type="ARBA" id="ARBA00022490"/>
    </source>
</evidence>
<feature type="non-terminal residue" evidence="12">
    <location>
        <position position="1"/>
    </location>
</feature>
<evidence type="ECO:0000256" key="8">
    <source>
        <dbReference type="ARBA" id="ARBA00022777"/>
    </source>
</evidence>
<dbReference type="SUPFAM" id="SSF53784">
    <property type="entry name" value="Phosphofructokinase"/>
    <property type="match status" value="1"/>
</dbReference>
<dbReference type="GO" id="GO:0006002">
    <property type="term" value="P:fructose 6-phosphate metabolic process"/>
    <property type="evidence" value="ECO:0007669"/>
    <property type="project" value="InterPro"/>
</dbReference>
<evidence type="ECO:0000313" key="12">
    <source>
        <dbReference type="EMBL" id="GAG40192.1"/>
    </source>
</evidence>
<reference evidence="12" key="1">
    <citation type="journal article" date="2014" name="Front. Microbiol.">
        <title>High frequency of phylogenetically diverse reductive dehalogenase-homologous genes in deep subseafloor sedimentary metagenomes.</title>
        <authorList>
            <person name="Kawai M."/>
            <person name="Futagami T."/>
            <person name="Toyoda A."/>
            <person name="Takaki Y."/>
            <person name="Nishi S."/>
            <person name="Hori S."/>
            <person name="Arai W."/>
            <person name="Tsubouchi T."/>
            <person name="Morono Y."/>
            <person name="Uchiyama I."/>
            <person name="Ito T."/>
            <person name="Fujiyama A."/>
            <person name="Inagaki F."/>
            <person name="Takami H."/>
        </authorList>
    </citation>
    <scope>NUCLEOTIDE SEQUENCE</scope>
    <source>
        <strain evidence="12">Expedition CK06-06</strain>
    </source>
</reference>
<evidence type="ECO:0000256" key="3">
    <source>
        <dbReference type="ARBA" id="ARBA00004679"/>
    </source>
</evidence>
<dbReference type="GO" id="GO:0030388">
    <property type="term" value="P:fructose 1,6-bisphosphate metabolic process"/>
    <property type="evidence" value="ECO:0007669"/>
    <property type="project" value="TreeGrafter"/>
</dbReference>
<dbReference type="EC" id="2.7.1.11" evidence="4"/>
<accession>X0XYC5</accession>
<dbReference type="Pfam" id="PF00365">
    <property type="entry name" value="PFK"/>
    <property type="match status" value="1"/>
</dbReference>
<comment type="pathway">
    <text evidence="3">Carbohydrate degradation; glycolysis; D-glyceraldehyde 3-phosphate and glycerone phosphate from D-glucose: step 3/4.</text>
</comment>
<keyword evidence="9" id="KW-0460">Magnesium</keyword>
<evidence type="ECO:0000256" key="1">
    <source>
        <dbReference type="ARBA" id="ARBA00001946"/>
    </source>
</evidence>
<keyword evidence="10" id="KW-0324">Glycolysis</keyword>
<comment type="subcellular location">
    <subcellularLocation>
        <location evidence="2">Cytoplasm</location>
    </subcellularLocation>
</comment>